<keyword evidence="1" id="KW-0472">Membrane</keyword>
<keyword evidence="1" id="KW-1133">Transmembrane helix</keyword>
<dbReference type="GO" id="GO:0006508">
    <property type="term" value="P:proteolysis"/>
    <property type="evidence" value="ECO:0007669"/>
    <property type="project" value="UniProtKB-KW"/>
</dbReference>
<dbReference type="SUPFAM" id="SSF140990">
    <property type="entry name" value="FtsH protease domain-like"/>
    <property type="match status" value="1"/>
</dbReference>
<keyword evidence="2" id="KW-0378">Hydrolase</keyword>
<organism evidence="2 3">
    <name type="scientific">Romeriopsis navalis LEGE 11480</name>
    <dbReference type="NCBI Taxonomy" id="2777977"/>
    <lineage>
        <taxon>Bacteria</taxon>
        <taxon>Bacillati</taxon>
        <taxon>Cyanobacteriota</taxon>
        <taxon>Cyanophyceae</taxon>
        <taxon>Leptolyngbyales</taxon>
        <taxon>Leptolyngbyaceae</taxon>
        <taxon>Romeriopsis</taxon>
        <taxon>Romeriopsis navalis</taxon>
    </lineage>
</organism>
<dbReference type="AlphaFoldDB" id="A0A928VQS0"/>
<dbReference type="GO" id="GO:0004176">
    <property type="term" value="F:ATP-dependent peptidase activity"/>
    <property type="evidence" value="ECO:0007669"/>
    <property type="project" value="InterPro"/>
</dbReference>
<dbReference type="InterPro" id="IPR037219">
    <property type="entry name" value="Peptidase_M41-like"/>
</dbReference>
<dbReference type="Proteomes" id="UP000625316">
    <property type="component" value="Unassembled WGS sequence"/>
</dbReference>
<comment type="caution">
    <text evidence="2">The sequence shown here is derived from an EMBL/GenBank/DDBJ whole genome shotgun (WGS) entry which is preliminary data.</text>
</comment>
<accession>A0A928VQS0</accession>
<protein>
    <submittedName>
        <fullName evidence="2">ATP-dependent Zn protease</fullName>
    </submittedName>
</protein>
<keyword evidence="3" id="KW-1185">Reference proteome</keyword>
<evidence type="ECO:0000313" key="2">
    <source>
        <dbReference type="EMBL" id="MBE9030384.1"/>
    </source>
</evidence>
<dbReference type="EMBL" id="JADEXQ010000035">
    <property type="protein sequence ID" value="MBE9030384.1"/>
    <property type="molecule type" value="Genomic_DNA"/>
</dbReference>
<sequence length="225" mass="24482">MNQLSLNVLAITVFGMTLSILLGPLLHIPPAVSVLGILGVLSLSTVDAVAWESKGSTIFLDSIARFSKEHRDRVVRHEAGHFLVAQQLGFEVTDYTLSAWDAFRKGNRGQGGVQFDASELEAAIVQGNLSEQMIDRLCTVWMAGIAAEQIEYGAVEGGEDDRFTMQQALTQLKMVPNRVENKQRWATLQAKSLLEANREAYAALITALEAGASIADCYQAIENAS</sequence>
<dbReference type="RefSeq" id="WP_264325210.1">
    <property type="nucleotide sequence ID" value="NZ_JADEXQ010000035.1"/>
</dbReference>
<dbReference type="PANTHER" id="PTHR33471">
    <property type="entry name" value="ATP-DEPENDENT ZINC METALLOPROTEASE-RELATED"/>
    <property type="match status" value="1"/>
</dbReference>
<name>A0A928VQS0_9CYAN</name>
<dbReference type="PANTHER" id="PTHR33471:SF7">
    <property type="entry name" value="ATP-DEPENDENT ZINC METALLOPROTEASE-RELATED"/>
    <property type="match status" value="1"/>
</dbReference>
<keyword evidence="2" id="KW-0645">Protease</keyword>
<dbReference type="GO" id="GO:0005524">
    <property type="term" value="F:ATP binding"/>
    <property type="evidence" value="ECO:0007669"/>
    <property type="project" value="InterPro"/>
</dbReference>
<dbReference type="Gene3D" id="1.20.58.760">
    <property type="entry name" value="Peptidase M41"/>
    <property type="match status" value="1"/>
</dbReference>
<dbReference type="GO" id="GO:0004222">
    <property type="term" value="F:metalloendopeptidase activity"/>
    <property type="evidence" value="ECO:0007669"/>
    <property type="project" value="InterPro"/>
</dbReference>
<evidence type="ECO:0000256" key="1">
    <source>
        <dbReference type="SAM" id="Phobius"/>
    </source>
</evidence>
<feature type="transmembrane region" description="Helical" evidence="1">
    <location>
        <begin position="7"/>
        <end position="26"/>
    </location>
</feature>
<proteinExistence type="predicted"/>
<keyword evidence="1" id="KW-0812">Transmembrane</keyword>
<reference evidence="2" key="1">
    <citation type="submission" date="2020-10" db="EMBL/GenBank/DDBJ databases">
        <authorList>
            <person name="Castelo-Branco R."/>
            <person name="Eusebio N."/>
            <person name="Adriana R."/>
            <person name="Vieira A."/>
            <person name="Brugerolle De Fraissinette N."/>
            <person name="Rezende De Castro R."/>
            <person name="Schneider M.P."/>
            <person name="Vasconcelos V."/>
            <person name="Leao P.N."/>
        </authorList>
    </citation>
    <scope>NUCLEOTIDE SEQUENCE</scope>
    <source>
        <strain evidence="2">LEGE 11480</strain>
    </source>
</reference>
<gene>
    <name evidence="2" type="ORF">IQ266_11640</name>
</gene>
<evidence type="ECO:0000313" key="3">
    <source>
        <dbReference type="Proteomes" id="UP000625316"/>
    </source>
</evidence>